<accession>A0A1I7Z5V7</accession>
<dbReference type="Pfam" id="PF21131">
    <property type="entry name" value="eEFSec_4th"/>
    <property type="match status" value="1"/>
</dbReference>
<dbReference type="InterPro" id="IPR009000">
    <property type="entry name" value="Transl_B-barrel_sf"/>
</dbReference>
<evidence type="ECO:0000313" key="6">
    <source>
        <dbReference type="Proteomes" id="UP000095287"/>
    </source>
</evidence>
<dbReference type="SUPFAM" id="SSF50465">
    <property type="entry name" value="EF-Tu/eEF-1alpha/eIF2-gamma C-terminal domain"/>
    <property type="match status" value="1"/>
</dbReference>
<dbReference type="AlphaFoldDB" id="A0A1I7Z5V7"/>
<dbReference type="Pfam" id="PF00009">
    <property type="entry name" value="GTP_EFTU"/>
    <property type="match status" value="1"/>
</dbReference>
<protein>
    <submittedName>
        <fullName evidence="7">Tr-type G domain-containing protein</fullName>
    </submittedName>
</protein>
<keyword evidence="4" id="KW-0812">Transmembrane</keyword>
<dbReference type="WBParaSite" id="L893_g2316.t1">
    <property type="protein sequence ID" value="L893_g2316.t1"/>
    <property type="gene ID" value="L893_g2316"/>
</dbReference>
<keyword evidence="2" id="KW-0547">Nucleotide-binding</keyword>
<dbReference type="InterPro" id="IPR050055">
    <property type="entry name" value="EF-Tu_GTPase"/>
</dbReference>
<sequence length="561" mass="62029">MSNTEQRKRHPSWKYHMFFHDDFVLGFFFFLGLLLYFLKNFYFPGRPPFALDCPRTLARISFSKTQTIGHVSFIRPHQVPTMNIGILGHVDSGKTTLAKALSEMGSTAAFDKHAKVADLRANTIDLGFSALTINDSKIALIDCPGHASLIKAVLAASSVFDAALVVINAARGIEPQTAEHLLIASILCPKHVAVVLNKVDLVTPEKVKSMVTKIPKLLESLGIDKKSPIVPVSLATPDETAIGAVAEAVEQIFYLPERDTEGDFVMSVDHCFPIKGKGTVMTGTVVKGRCKVGMEVEIPILNEKRKIKGIQSWKETISEASMGQRAALLFQNLSEACTSIDRTVLYEPGAMESTHLLLGTIHHISQFKWTLKNRAKIHLSVGFETVMAECQFLKEDGEEFELQDAFEPATTSRVLLELEKAVHTRPGAFFMAAKLDSTEKSCRFAFHGHIERVLKSRTDEPRIFHRKQRAGVLDRIENDRSIICSQLFKKETNFDVFNGMEVLLATGEVGRIEGSFGKGGKARIAIPGGLTGNLEAGKTEILLKMKKYLNEGDKGKLVAYL</sequence>
<organism evidence="6 7">
    <name type="scientific">Steinernema glaseri</name>
    <dbReference type="NCBI Taxonomy" id="37863"/>
    <lineage>
        <taxon>Eukaryota</taxon>
        <taxon>Metazoa</taxon>
        <taxon>Ecdysozoa</taxon>
        <taxon>Nematoda</taxon>
        <taxon>Chromadorea</taxon>
        <taxon>Rhabditida</taxon>
        <taxon>Tylenchina</taxon>
        <taxon>Panagrolaimomorpha</taxon>
        <taxon>Strongyloidoidea</taxon>
        <taxon>Steinernematidae</taxon>
        <taxon>Steinernema</taxon>
    </lineage>
</organism>
<keyword evidence="4" id="KW-1133">Transmembrane helix</keyword>
<name>A0A1I7Z5V7_9BILA</name>
<proteinExistence type="inferred from homology"/>
<evidence type="ECO:0000256" key="4">
    <source>
        <dbReference type="SAM" id="Phobius"/>
    </source>
</evidence>
<dbReference type="Gene3D" id="3.40.50.300">
    <property type="entry name" value="P-loop containing nucleotide triphosphate hydrolases"/>
    <property type="match status" value="1"/>
</dbReference>
<dbReference type="InterPro" id="IPR009001">
    <property type="entry name" value="Transl_elong_EF1A/Init_IF2_C"/>
</dbReference>
<dbReference type="Gene3D" id="2.40.30.10">
    <property type="entry name" value="Translation factors"/>
    <property type="match status" value="2"/>
</dbReference>
<dbReference type="SUPFAM" id="SSF52540">
    <property type="entry name" value="P-loop containing nucleoside triphosphate hydrolases"/>
    <property type="match status" value="1"/>
</dbReference>
<evidence type="ECO:0000256" key="3">
    <source>
        <dbReference type="ARBA" id="ARBA00023134"/>
    </source>
</evidence>
<reference evidence="7" key="1">
    <citation type="submission" date="2016-11" db="UniProtKB">
        <authorList>
            <consortium name="WormBaseParasite"/>
        </authorList>
    </citation>
    <scope>IDENTIFICATION</scope>
</reference>
<evidence type="ECO:0000256" key="2">
    <source>
        <dbReference type="ARBA" id="ARBA00022741"/>
    </source>
</evidence>
<dbReference type="GO" id="GO:0003746">
    <property type="term" value="F:translation elongation factor activity"/>
    <property type="evidence" value="ECO:0007669"/>
    <property type="project" value="TreeGrafter"/>
</dbReference>
<dbReference type="GO" id="GO:0003924">
    <property type="term" value="F:GTPase activity"/>
    <property type="evidence" value="ECO:0007669"/>
    <property type="project" value="InterPro"/>
</dbReference>
<dbReference type="Proteomes" id="UP000095287">
    <property type="component" value="Unplaced"/>
</dbReference>
<keyword evidence="4" id="KW-0472">Membrane</keyword>
<dbReference type="InterPro" id="IPR027417">
    <property type="entry name" value="P-loop_NTPase"/>
</dbReference>
<dbReference type="PROSITE" id="PS51722">
    <property type="entry name" value="G_TR_2"/>
    <property type="match status" value="1"/>
</dbReference>
<dbReference type="SUPFAM" id="SSF50447">
    <property type="entry name" value="Translation proteins"/>
    <property type="match status" value="1"/>
</dbReference>
<keyword evidence="3" id="KW-0342">GTP-binding</keyword>
<evidence type="ECO:0000259" key="5">
    <source>
        <dbReference type="PROSITE" id="PS51722"/>
    </source>
</evidence>
<dbReference type="InterPro" id="IPR049393">
    <property type="entry name" value="eEFSec_III"/>
</dbReference>
<evidence type="ECO:0000313" key="7">
    <source>
        <dbReference type="WBParaSite" id="L893_g2316.t1"/>
    </source>
</evidence>
<dbReference type="CDD" id="cd04094">
    <property type="entry name" value="eSelB_III"/>
    <property type="match status" value="1"/>
</dbReference>
<dbReference type="PANTHER" id="PTHR43721:SF11">
    <property type="entry name" value="SELENOCYSTEINE-SPECIFIC ELONGATION FACTOR"/>
    <property type="match status" value="1"/>
</dbReference>
<dbReference type="GO" id="GO:0001514">
    <property type="term" value="P:selenocysteine incorporation"/>
    <property type="evidence" value="ECO:0007669"/>
    <property type="project" value="TreeGrafter"/>
</dbReference>
<dbReference type="InterPro" id="IPR000795">
    <property type="entry name" value="T_Tr_GTP-bd_dom"/>
</dbReference>
<dbReference type="Pfam" id="PF21208">
    <property type="entry name" value="euk_SelB_III"/>
    <property type="match status" value="1"/>
</dbReference>
<keyword evidence="6" id="KW-1185">Reference proteome</keyword>
<dbReference type="InterPro" id="IPR049394">
    <property type="entry name" value="eEFSec_C"/>
</dbReference>
<dbReference type="GO" id="GO:0005525">
    <property type="term" value="F:GTP binding"/>
    <property type="evidence" value="ECO:0007669"/>
    <property type="project" value="UniProtKB-KW"/>
</dbReference>
<comment type="similarity">
    <text evidence="1">Belongs to the TRAFAC class translation factor GTPase superfamily. Classic translation factor GTPase family. EF-Tu/EF-1A subfamily.</text>
</comment>
<feature type="transmembrane region" description="Helical" evidence="4">
    <location>
        <begin position="21"/>
        <end position="38"/>
    </location>
</feature>
<dbReference type="PANTHER" id="PTHR43721">
    <property type="entry name" value="ELONGATION FACTOR TU-RELATED"/>
    <property type="match status" value="1"/>
</dbReference>
<evidence type="ECO:0000256" key="1">
    <source>
        <dbReference type="ARBA" id="ARBA00007249"/>
    </source>
</evidence>
<feature type="domain" description="Tr-type G" evidence="5">
    <location>
        <begin position="79"/>
        <end position="257"/>
    </location>
</feature>
<dbReference type="PRINTS" id="PR00315">
    <property type="entry name" value="ELONGATNFCT"/>
</dbReference>